<name>A0A8B9N2Q7_9AVES</name>
<accession>A0A8B9N2Q7</accession>
<evidence type="ECO:0000256" key="1">
    <source>
        <dbReference type="SAM" id="MobiDB-lite"/>
    </source>
</evidence>
<proteinExistence type="predicted"/>
<feature type="compositionally biased region" description="Low complexity" evidence="1">
    <location>
        <begin position="47"/>
        <end position="71"/>
    </location>
</feature>
<feature type="region of interest" description="Disordered" evidence="1">
    <location>
        <begin position="1"/>
        <end position="82"/>
    </location>
</feature>
<organism evidence="2 3">
    <name type="scientific">Accipiter nisus</name>
    <name type="common">Eurasian sparrowhawk</name>
    <dbReference type="NCBI Taxonomy" id="211598"/>
    <lineage>
        <taxon>Eukaryota</taxon>
        <taxon>Metazoa</taxon>
        <taxon>Chordata</taxon>
        <taxon>Craniata</taxon>
        <taxon>Vertebrata</taxon>
        <taxon>Euteleostomi</taxon>
        <taxon>Archelosauria</taxon>
        <taxon>Archosauria</taxon>
        <taxon>Dinosauria</taxon>
        <taxon>Saurischia</taxon>
        <taxon>Theropoda</taxon>
        <taxon>Coelurosauria</taxon>
        <taxon>Aves</taxon>
        <taxon>Neognathae</taxon>
        <taxon>Neoaves</taxon>
        <taxon>Telluraves</taxon>
        <taxon>Accipitrimorphae</taxon>
        <taxon>Accipitriformes</taxon>
        <taxon>Accipitridae</taxon>
        <taxon>Accipitrinae</taxon>
        <taxon>Accipiter</taxon>
    </lineage>
</organism>
<sequence length="126" mass="12783">MEAMPCQNQRLGPRPQDEQPAAAAAATTTAGSGGSRLIRFAEPGEDSGCPSPDSSSSSNGLSAAAGPTIPAGEGGAPPIGPQLKLLPMNDQLRELQTIIRDNVAYPHTLDGSELAGHIILSIEKGG</sequence>
<feature type="compositionally biased region" description="Polar residues" evidence="1">
    <location>
        <begin position="1"/>
        <end position="10"/>
    </location>
</feature>
<dbReference type="Proteomes" id="UP000694541">
    <property type="component" value="Unplaced"/>
</dbReference>
<dbReference type="AlphaFoldDB" id="A0A8B9N2Q7"/>
<keyword evidence="3" id="KW-1185">Reference proteome</keyword>
<reference evidence="2" key="2">
    <citation type="submission" date="2025-09" db="UniProtKB">
        <authorList>
            <consortium name="Ensembl"/>
        </authorList>
    </citation>
    <scope>IDENTIFICATION</scope>
</reference>
<evidence type="ECO:0000313" key="2">
    <source>
        <dbReference type="Ensembl" id="ENSANIP00000016534.1"/>
    </source>
</evidence>
<reference evidence="2" key="1">
    <citation type="submission" date="2025-08" db="UniProtKB">
        <authorList>
            <consortium name="Ensembl"/>
        </authorList>
    </citation>
    <scope>IDENTIFICATION</scope>
</reference>
<dbReference type="Ensembl" id="ENSANIT00000017105.1">
    <property type="protein sequence ID" value="ENSANIP00000016534.1"/>
    <property type="gene ID" value="ENSANIG00000011256.1"/>
</dbReference>
<evidence type="ECO:0000313" key="3">
    <source>
        <dbReference type="Proteomes" id="UP000694541"/>
    </source>
</evidence>
<protein>
    <submittedName>
        <fullName evidence="2">Uncharacterized protein</fullName>
    </submittedName>
</protein>
<feature type="compositionally biased region" description="Low complexity" evidence="1">
    <location>
        <begin position="21"/>
        <end position="30"/>
    </location>
</feature>